<evidence type="ECO:0000256" key="13">
    <source>
        <dbReference type="RuleBase" id="RU364061"/>
    </source>
</evidence>
<keyword evidence="5 13" id="KW-0589">Pheromone response</keyword>
<keyword evidence="7 13" id="KW-1133">Transmembrane helix</keyword>
<evidence type="ECO:0000256" key="9">
    <source>
        <dbReference type="ARBA" id="ARBA00023136"/>
    </source>
</evidence>
<evidence type="ECO:0000313" key="15">
    <source>
        <dbReference type="Ensembl" id="ENSMMMP00000004593.1"/>
    </source>
</evidence>
<evidence type="ECO:0000256" key="12">
    <source>
        <dbReference type="ARBA" id="ARBA00023224"/>
    </source>
</evidence>
<dbReference type="PROSITE" id="PS50262">
    <property type="entry name" value="G_PROTEIN_RECEP_F1_2"/>
    <property type="match status" value="1"/>
</dbReference>
<feature type="transmembrane region" description="Helical" evidence="13">
    <location>
        <begin position="75"/>
        <end position="100"/>
    </location>
</feature>
<keyword evidence="6 13" id="KW-0812">Transmembrane</keyword>
<evidence type="ECO:0000256" key="7">
    <source>
        <dbReference type="ARBA" id="ARBA00022989"/>
    </source>
</evidence>
<reference evidence="15" key="2">
    <citation type="submission" date="2025-09" db="UniProtKB">
        <authorList>
            <consortium name="Ensembl"/>
        </authorList>
    </citation>
    <scope>IDENTIFICATION</scope>
</reference>
<evidence type="ECO:0000256" key="5">
    <source>
        <dbReference type="ARBA" id="ARBA00022507"/>
    </source>
</evidence>
<proteinExistence type="inferred from homology"/>
<evidence type="ECO:0000256" key="3">
    <source>
        <dbReference type="ARBA" id="ARBA00010663"/>
    </source>
</evidence>
<keyword evidence="8 13" id="KW-0297">G-protein coupled receptor</keyword>
<keyword evidence="10 13" id="KW-0675">Receptor</keyword>
<evidence type="ECO:0000256" key="8">
    <source>
        <dbReference type="ARBA" id="ARBA00023040"/>
    </source>
</evidence>
<dbReference type="Ensembl" id="ENSMMMT00000005224.1">
    <property type="protein sequence ID" value="ENSMMMP00000004593.1"/>
    <property type="gene ID" value="ENSMMMG00000004188.1"/>
</dbReference>
<accession>A0A8C6EP82</accession>
<evidence type="ECO:0000256" key="6">
    <source>
        <dbReference type="ARBA" id="ARBA00022692"/>
    </source>
</evidence>
<evidence type="ECO:0000259" key="14">
    <source>
        <dbReference type="PROSITE" id="PS50262"/>
    </source>
</evidence>
<keyword evidence="12 13" id="KW-0807">Transducer</keyword>
<dbReference type="Proteomes" id="UP000694407">
    <property type="component" value="Unplaced"/>
</dbReference>
<dbReference type="PRINTS" id="PR01534">
    <property type="entry name" value="VOMERONASL1R"/>
</dbReference>
<evidence type="ECO:0000313" key="16">
    <source>
        <dbReference type="Proteomes" id="UP000694407"/>
    </source>
</evidence>
<dbReference type="GO" id="GO:0019236">
    <property type="term" value="P:response to pheromone"/>
    <property type="evidence" value="ECO:0007669"/>
    <property type="project" value="UniProtKB-KW"/>
</dbReference>
<dbReference type="FunFam" id="1.20.1070.10:FF:000033">
    <property type="entry name" value="Vomeronasal type-1 receptor"/>
    <property type="match status" value="1"/>
</dbReference>
<reference evidence="15" key="1">
    <citation type="submission" date="2025-08" db="UniProtKB">
        <authorList>
            <consortium name="Ensembl"/>
        </authorList>
    </citation>
    <scope>IDENTIFICATION</scope>
</reference>
<comment type="similarity">
    <text evidence="3 13">Belongs to the G-protein coupled receptor 1 family.</text>
</comment>
<protein>
    <recommendedName>
        <fullName evidence="13">Vomeronasal type-1 receptor</fullName>
    </recommendedName>
</protein>
<keyword evidence="11" id="KW-0325">Glycoprotein</keyword>
<dbReference type="InterPro" id="IPR004072">
    <property type="entry name" value="Vmron_rcpt_1"/>
</dbReference>
<comment type="function">
    <text evidence="1">Putative pheromone receptor.</text>
</comment>
<sequence length="382" mass="42331">SPISSGIKEIKELPTLCSRLFGSDNCELALASGALATGKKVFTNILRPRSLSCHGSYSLKGLCTSEGREMATRDLAIEIVFLSQMVVGVLGNVSLLYQYLFLYCTTSRYKSLDVILMHLNVANTLVLLSKGIPETMAAWGLRELHSDIGCKLLFYLHKLGRDVSIGTTCLLSVFQAVTISPRDSRWAELKVRVPRYKGTLLAICWVLNMMLSILVPVHVTGRQSSRNNTNRRDYGHGSAVFQDKVPGTVYLLLALVRDIFCVGLMLWASGSVVFILYRHKQRMQHVLRSNVSPRSSPESRATQGILALVGAFVSLSTLSSALHISLAFVKNSILWLVNTSTLIARCFPAVSPYILMSYDSRVCRIQCVHPRKMTTPKSVRET</sequence>
<comment type="subcellular location">
    <subcellularLocation>
        <location evidence="2 13">Cell membrane</location>
        <topology evidence="2 13">Multi-pass membrane protein</topology>
    </subcellularLocation>
</comment>
<dbReference type="AlphaFoldDB" id="A0A8C6EP82"/>
<name>A0A8C6EP82_MARMA</name>
<evidence type="ECO:0000256" key="2">
    <source>
        <dbReference type="ARBA" id="ARBA00004651"/>
    </source>
</evidence>
<evidence type="ECO:0000256" key="4">
    <source>
        <dbReference type="ARBA" id="ARBA00022475"/>
    </source>
</evidence>
<organism evidence="15 16">
    <name type="scientific">Marmota marmota marmota</name>
    <name type="common">Alpine marmot</name>
    <dbReference type="NCBI Taxonomy" id="9994"/>
    <lineage>
        <taxon>Eukaryota</taxon>
        <taxon>Metazoa</taxon>
        <taxon>Chordata</taxon>
        <taxon>Craniata</taxon>
        <taxon>Vertebrata</taxon>
        <taxon>Euteleostomi</taxon>
        <taxon>Mammalia</taxon>
        <taxon>Eutheria</taxon>
        <taxon>Euarchontoglires</taxon>
        <taxon>Glires</taxon>
        <taxon>Rodentia</taxon>
        <taxon>Sciuromorpha</taxon>
        <taxon>Sciuridae</taxon>
        <taxon>Xerinae</taxon>
        <taxon>Marmotini</taxon>
        <taxon>Marmota</taxon>
    </lineage>
</organism>
<evidence type="ECO:0000256" key="10">
    <source>
        <dbReference type="ARBA" id="ARBA00023170"/>
    </source>
</evidence>
<dbReference type="SUPFAM" id="SSF81321">
    <property type="entry name" value="Family A G protein-coupled receptor-like"/>
    <property type="match status" value="1"/>
</dbReference>
<dbReference type="PANTHER" id="PTHR24062">
    <property type="entry name" value="VOMERONASAL TYPE-1 RECEPTOR"/>
    <property type="match status" value="1"/>
</dbReference>
<dbReference type="CDD" id="cd13949">
    <property type="entry name" value="7tm_V1R_pheromone"/>
    <property type="match status" value="1"/>
</dbReference>
<dbReference type="GO" id="GO:0016503">
    <property type="term" value="F:pheromone receptor activity"/>
    <property type="evidence" value="ECO:0007669"/>
    <property type="project" value="InterPro"/>
</dbReference>
<feature type="transmembrane region" description="Helical" evidence="13">
    <location>
        <begin position="332"/>
        <end position="355"/>
    </location>
</feature>
<feature type="domain" description="G-protein coupled receptors family 1 profile" evidence="14">
    <location>
        <begin position="91"/>
        <end position="355"/>
    </location>
</feature>
<dbReference type="GO" id="GO:0005886">
    <property type="term" value="C:plasma membrane"/>
    <property type="evidence" value="ECO:0007669"/>
    <property type="project" value="UniProtKB-SubCell"/>
</dbReference>
<evidence type="ECO:0000256" key="1">
    <source>
        <dbReference type="ARBA" id="ARBA00003878"/>
    </source>
</evidence>
<dbReference type="Pfam" id="PF03402">
    <property type="entry name" value="V1R"/>
    <property type="match status" value="1"/>
</dbReference>
<dbReference type="InterPro" id="IPR017452">
    <property type="entry name" value="GPCR_Rhodpsn_7TM"/>
</dbReference>
<dbReference type="Gene3D" id="1.20.1070.10">
    <property type="entry name" value="Rhodopsin 7-helix transmembrane proteins"/>
    <property type="match status" value="1"/>
</dbReference>
<evidence type="ECO:0000256" key="11">
    <source>
        <dbReference type="ARBA" id="ARBA00023180"/>
    </source>
</evidence>
<keyword evidence="9 13" id="KW-0472">Membrane</keyword>
<dbReference type="GO" id="GO:0007606">
    <property type="term" value="P:sensory perception of chemical stimulus"/>
    <property type="evidence" value="ECO:0007669"/>
    <property type="project" value="UniProtKB-ARBA"/>
</dbReference>
<feature type="transmembrane region" description="Helical" evidence="13">
    <location>
        <begin position="304"/>
        <end position="326"/>
    </location>
</feature>
<keyword evidence="16" id="KW-1185">Reference proteome</keyword>
<feature type="transmembrane region" description="Helical" evidence="13">
    <location>
        <begin position="249"/>
        <end position="277"/>
    </location>
</feature>
<keyword evidence="4 13" id="KW-1003">Cell membrane</keyword>
<dbReference type="GeneTree" id="ENSGT00960000186612"/>
<feature type="transmembrane region" description="Helical" evidence="13">
    <location>
        <begin position="200"/>
        <end position="219"/>
    </location>
</feature>